<organism evidence="4 5">
    <name type="scientific">Nephila pilipes</name>
    <name type="common">Giant wood spider</name>
    <name type="synonym">Nephila maculata</name>
    <dbReference type="NCBI Taxonomy" id="299642"/>
    <lineage>
        <taxon>Eukaryota</taxon>
        <taxon>Metazoa</taxon>
        <taxon>Ecdysozoa</taxon>
        <taxon>Arthropoda</taxon>
        <taxon>Chelicerata</taxon>
        <taxon>Arachnida</taxon>
        <taxon>Araneae</taxon>
        <taxon>Araneomorphae</taxon>
        <taxon>Entelegynae</taxon>
        <taxon>Araneoidea</taxon>
        <taxon>Nephilidae</taxon>
        <taxon>Nephila</taxon>
    </lineage>
</organism>
<feature type="region of interest" description="Disordered" evidence="2">
    <location>
        <begin position="70"/>
        <end position="91"/>
    </location>
</feature>
<dbReference type="OrthoDB" id="6454202at2759"/>
<dbReference type="EMBL" id="BMAW01045802">
    <property type="protein sequence ID" value="GFS51935.1"/>
    <property type="molecule type" value="Genomic_DNA"/>
</dbReference>
<keyword evidence="1" id="KW-0862">Zinc</keyword>
<proteinExistence type="predicted"/>
<evidence type="ECO:0000313" key="4">
    <source>
        <dbReference type="EMBL" id="GFS51935.1"/>
    </source>
</evidence>
<dbReference type="GO" id="GO:0008270">
    <property type="term" value="F:zinc ion binding"/>
    <property type="evidence" value="ECO:0007669"/>
    <property type="project" value="UniProtKB-KW"/>
</dbReference>
<reference evidence="4" key="1">
    <citation type="submission" date="2020-08" db="EMBL/GenBank/DDBJ databases">
        <title>Multicomponent nature underlies the extraordinary mechanical properties of spider dragline silk.</title>
        <authorList>
            <person name="Kono N."/>
            <person name="Nakamura H."/>
            <person name="Mori M."/>
            <person name="Yoshida Y."/>
            <person name="Ohtoshi R."/>
            <person name="Malay A.D."/>
            <person name="Moran D.A.P."/>
            <person name="Tomita M."/>
            <person name="Numata K."/>
            <person name="Arakawa K."/>
        </authorList>
    </citation>
    <scope>NUCLEOTIDE SEQUENCE</scope>
</reference>
<gene>
    <name evidence="4" type="primary">AVEN_149573_1</name>
    <name evidence="4" type="ORF">NPIL_273981</name>
</gene>
<feature type="domain" description="C2H2-type" evidence="3">
    <location>
        <begin position="45"/>
        <end position="75"/>
    </location>
</feature>
<dbReference type="PROSITE" id="PS50157">
    <property type="entry name" value="ZINC_FINGER_C2H2_2"/>
    <property type="match status" value="1"/>
</dbReference>
<evidence type="ECO:0000256" key="1">
    <source>
        <dbReference type="PROSITE-ProRule" id="PRU00042"/>
    </source>
</evidence>
<evidence type="ECO:0000256" key="2">
    <source>
        <dbReference type="SAM" id="MobiDB-lite"/>
    </source>
</evidence>
<sequence length="306" mass="35279">MLTVEDIFENSDFSFNTQIHTSDFGDLTSSQIDSPFEDEDDKKSYDCLTCYKSFKYSKNLKRHEKKLLNNRGNKRQKLNSSAQLGPSGYRAPAVEENRNNTRSCASLNAFHTYRILTDSNFINNLNGFLQNSKEEVARIIENKSKEKKGPDGMMVKPPTVFRRKNAIDEFFGKLLDLLDEEKLILDTLHYVKPMVFSPTDEENYKSLTQCSICEKPFNGDAAMSQNLPTYDFSWTDEYVNFMDVPDDSDIGYIFEVDLEYPNELHYMHSCYPLAPEKIEVSVSECSPYTKNIAKELNILKLKSIEN</sequence>
<accession>A0A8X6MFP0</accession>
<dbReference type="AlphaFoldDB" id="A0A8X6MFP0"/>
<keyword evidence="1" id="KW-0479">Metal-binding</keyword>
<dbReference type="Proteomes" id="UP000887013">
    <property type="component" value="Unassembled WGS sequence"/>
</dbReference>
<keyword evidence="1" id="KW-0863">Zinc-finger</keyword>
<keyword evidence="5" id="KW-1185">Reference proteome</keyword>
<evidence type="ECO:0000313" key="5">
    <source>
        <dbReference type="Proteomes" id="UP000887013"/>
    </source>
</evidence>
<dbReference type="InterPro" id="IPR013087">
    <property type="entry name" value="Znf_C2H2_type"/>
</dbReference>
<protein>
    <recommendedName>
        <fullName evidence="3">C2H2-type domain-containing protein</fullName>
    </recommendedName>
</protein>
<evidence type="ECO:0000259" key="3">
    <source>
        <dbReference type="PROSITE" id="PS50157"/>
    </source>
</evidence>
<comment type="caution">
    <text evidence="4">The sequence shown here is derived from an EMBL/GenBank/DDBJ whole genome shotgun (WGS) entry which is preliminary data.</text>
</comment>
<name>A0A8X6MFP0_NEPPI</name>